<keyword evidence="1" id="KW-0472">Membrane</keyword>
<feature type="transmembrane region" description="Helical" evidence="1">
    <location>
        <begin position="239"/>
        <end position="262"/>
    </location>
</feature>
<dbReference type="RefSeq" id="WP_008869669.1">
    <property type="nucleotide sequence ID" value="NZ_ACJN02000002.1"/>
</dbReference>
<dbReference type="EMBL" id="ACJN02000002">
    <property type="protein sequence ID" value="EFI34341.1"/>
    <property type="molecule type" value="Genomic_DNA"/>
</dbReference>
<feature type="transmembrane region" description="Helical" evidence="1">
    <location>
        <begin position="274"/>
        <end position="295"/>
    </location>
</feature>
<comment type="caution">
    <text evidence="2">The sequence shown here is derived from an EMBL/GenBank/DDBJ whole genome shotgun (WGS) entry which is preliminary data.</text>
</comment>
<feature type="transmembrane region" description="Helical" evidence="1">
    <location>
        <begin position="66"/>
        <end position="83"/>
    </location>
</feature>
<accession>D6SNL5</accession>
<dbReference type="Pfam" id="PF04143">
    <property type="entry name" value="Sulf_transp"/>
    <property type="match status" value="1"/>
</dbReference>
<keyword evidence="1" id="KW-0812">Transmembrane</keyword>
<name>D6SNL5_9BACT</name>
<gene>
    <name evidence="2" type="ORF">Dthio_PD1692</name>
</gene>
<sequence length="362" mass="37466">MSSRNIFATLAGIVAVGVIIGILAPLLQYLGNPANMGICVACFERDIAGAIGIHRAAVVQYLRPEILGFVLGALAAGLIFKEFKPSGGSAPMTRFVLGMVAMIGALVFLGCPWRAILRLAGGDGNAVLGLLGLAAGVYIGTLFFRKGYNLGRSYKQSIATGLMLPGIMLGLLALRLIFPPLEGEDKSGVLFYSLSGPGAAYAPLAIALAIGLAVGFLAQRSRFCTMGAIRDLILFRQTHLMAGFLALLVVAFVVNLALGQFNPGFEGQPVAHNLFFWNFFGMLVAGLAFALAGGCPGRQLFMSGEGNSDAAVFVLGMIMGAALAHNWGLASSPAGLGDNGAVAAIIGLAVCLAIGFANLKKQ</sequence>
<dbReference type="InterPro" id="IPR026366">
    <property type="entry name" value="Seleno_YedE"/>
</dbReference>
<reference evidence="2" key="1">
    <citation type="submission" date="2010-05" db="EMBL/GenBank/DDBJ databases">
        <title>The draft genome of Desulfonatronospira thiodismutans ASO3-1.</title>
        <authorList>
            <consortium name="US DOE Joint Genome Institute (JGI-PGF)"/>
            <person name="Lucas S."/>
            <person name="Copeland A."/>
            <person name="Lapidus A."/>
            <person name="Cheng J.-F."/>
            <person name="Bruce D."/>
            <person name="Goodwin L."/>
            <person name="Pitluck S."/>
            <person name="Chertkov O."/>
            <person name="Brettin T."/>
            <person name="Detter J.C."/>
            <person name="Han C."/>
            <person name="Land M.L."/>
            <person name="Hauser L."/>
            <person name="Kyrpides N."/>
            <person name="Mikhailova N."/>
            <person name="Muyzer G."/>
            <person name="Woyke T."/>
        </authorList>
    </citation>
    <scope>NUCLEOTIDE SEQUENCE [LARGE SCALE GENOMIC DNA]</scope>
    <source>
        <strain evidence="2">ASO3-1</strain>
    </source>
</reference>
<protein>
    <submittedName>
        <fullName evidence="2">Uncharacterized protein</fullName>
    </submittedName>
</protein>
<feature type="transmembrane region" description="Helical" evidence="1">
    <location>
        <begin position="307"/>
        <end position="328"/>
    </location>
</feature>
<dbReference type="AlphaFoldDB" id="D6SNL5"/>
<evidence type="ECO:0000256" key="1">
    <source>
        <dbReference type="SAM" id="Phobius"/>
    </source>
</evidence>
<feature type="transmembrane region" description="Helical" evidence="1">
    <location>
        <begin position="198"/>
        <end position="218"/>
    </location>
</feature>
<feature type="transmembrane region" description="Helical" evidence="1">
    <location>
        <begin position="127"/>
        <end position="145"/>
    </location>
</feature>
<feature type="transmembrane region" description="Helical" evidence="1">
    <location>
        <begin position="95"/>
        <end position="115"/>
    </location>
</feature>
<organism evidence="2 3">
    <name type="scientific">Desulfonatronospira thiodismutans ASO3-1</name>
    <dbReference type="NCBI Taxonomy" id="555779"/>
    <lineage>
        <taxon>Bacteria</taxon>
        <taxon>Pseudomonadati</taxon>
        <taxon>Thermodesulfobacteriota</taxon>
        <taxon>Desulfovibrionia</taxon>
        <taxon>Desulfovibrionales</taxon>
        <taxon>Desulfonatronovibrionaceae</taxon>
        <taxon>Desulfonatronospira</taxon>
    </lineage>
</organism>
<feature type="transmembrane region" description="Helical" evidence="1">
    <location>
        <begin position="7"/>
        <end position="27"/>
    </location>
</feature>
<keyword evidence="1" id="KW-1133">Transmembrane helix</keyword>
<dbReference type="InterPro" id="IPR007272">
    <property type="entry name" value="Sulf_transp_TsuA/YedE"/>
</dbReference>
<dbReference type="eggNOG" id="COG2391">
    <property type="taxonomic scope" value="Bacteria"/>
</dbReference>
<proteinExistence type="predicted"/>
<dbReference type="Proteomes" id="UP000005496">
    <property type="component" value="Unassembled WGS sequence"/>
</dbReference>
<evidence type="ECO:0000313" key="2">
    <source>
        <dbReference type="EMBL" id="EFI34341.1"/>
    </source>
</evidence>
<feature type="transmembrane region" description="Helical" evidence="1">
    <location>
        <begin position="157"/>
        <end position="178"/>
    </location>
</feature>
<dbReference type="OrthoDB" id="3190590at2"/>
<evidence type="ECO:0000313" key="3">
    <source>
        <dbReference type="Proteomes" id="UP000005496"/>
    </source>
</evidence>
<feature type="transmembrane region" description="Helical" evidence="1">
    <location>
        <begin position="340"/>
        <end position="359"/>
    </location>
</feature>
<keyword evidence="3" id="KW-1185">Reference proteome</keyword>
<dbReference type="NCBIfam" id="TIGR04112">
    <property type="entry name" value="seleno_YedE"/>
    <property type="match status" value="1"/>
</dbReference>